<dbReference type="RefSeq" id="WP_369455862.1">
    <property type="nucleotide sequence ID" value="NZ_JBGCUO010000001.1"/>
</dbReference>
<dbReference type="InterPro" id="IPR014004">
    <property type="entry name" value="Transpt-assoc_nodulatn_dom_bac"/>
</dbReference>
<reference evidence="3 4" key="1">
    <citation type="submission" date="2024-07" db="EMBL/GenBank/DDBJ databases">
        <authorList>
            <person name="Ren Q."/>
        </authorList>
    </citation>
    <scope>NUCLEOTIDE SEQUENCE [LARGE SCALE GENOMIC DNA]</scope>
    <source>
        <strain evidence="3 4">REN37</strain>
    </source>
</reference>
<keyword evidence="4" id="KW-1185">Reference proteome</keyword>
<proteinExistence type="predicted"/>
<comment type="caution">
    <text evidence="3">The sequence shown here is derived from an EMBL/GenBank/DDBJ whole genome shotgun (WGS) entry which is preliminary data.</text>
</comment>
<dbReference type="EMBL" id="JBGCUO010000001">
    <property type="protein sequence ID" value="MEY1662632.1"/>
    <property type="molecule type" value="Genomic_DNA"/>
</dbReference>
<dbReference type="Pfam" id="PF04972">
    <property type="entry name" value="BON"/>
    <property type="match status" value="2"/>
</dbReference>
<evidence type="ECO:0000256" key="1">
    <source>
        <dbReference type="ARBA" id="ARBA00022729"/>
    </source>
</evidence>
<protein>
    <submittedName>
        <fullName evidence="3">BON domain-containing protein</fullName>
    </submittedName>
</protein>
<dbReference type="SMART" id="SM00749">
    <property type="entry name" value="BON"/>
    <property type="match status" value="2"/>
</dbReference>
<dbReference type="InterPro" id="IPR007055">
    <property type="entry name" value="BON_dom"/>
</dbReference>
<dbReference type="PANTHER" id="PTHR34606:SF4">
    <property type="entry name" value="OUTER MEMBRANE LIPOPROTEIN DOLP"/>
    <property type="match status" value="1"/>
</dbReference>
<name>A0ABV4AJA0_9GAMM</name>
<dbReference type="Gene3D" id="3.30.1340.30">
    <property type="match status" value="1"/>
</dbReference>
<feature type="domain" description="BON" evidence="2">
    <location>
        <begin position="48"/>
        <end position="117"/>
    </location>
</feature>
<dbReference type="PROSITE" id="PS50914">
    <property type="entry name" value="BON"/>
    <property type="match status" value="1"/>
</dbReference>
<keyword evidence="1" id="KW-0732">Signal</keyword>
<dbReference type="InterPro" id="IPR051686">
    <property type="entry name" value="Lipoprotein_DolP"/>
</dbReference>
<dbReference type="Proteomes" id="UP001562065">
    <property type="component" value="Unassembled WGS sequence"/>
</dbReference>
<dbReference type="PROSITE" id="PS51257">
    <property type="entry name" value="PROKAR_LIPOPROTEIN"/>
    <property type="match status" value="1"/>
</dbReference>
<evidence type="ECO:0000313" key="3">
    <source>
        <dbReference type="EMBL" id="MEY1662632.1"/>
    </source>
</evidence>
<organism evidence="3 4">
    <name type="scientific">Isoalcanivorax beigongshangi</name>
    <dbReference type="NCBI Taxonomy" id="3238810"/>
    <lineage>
        <taxon>Bacteria</taxon>
        <taxon>Pseudomonadati</taxon>
        <taxon>Pseudomonadota</taxon>
        <taxon>Gammaproteobacteria</taxon>
        <taxon>Oceanospirillales</taxon>
        <taxon>Alcanivoracaceae</taxon>
        <taxon>Isoalcanivorax</taxon>
    </lineage>
</organism>
<gene>
    <name evidence="3" type="ORF">AB5I84_10780</name>
</gene>
<evidence type="ECO:0000313" key="4">
    <source>
        <dbReference type="Proteomes" id="UP001562065"/>
    </source>
</evidence>
<evidence type="ECO:0000259" key="2">
    <source>
        <dbReference type="PROSITE" id="PS50914"/>
    </source>
</evidence>
<sequence>MALHPRAAIVLLLTLVLALGGCTRMVASFSDQPADRNHGKRTFGARIEDGSIERKVRINLMRTDERYRSADIDVTSYNGTVLLVGHVDSDDLKATAGGIAEGIRHVRQVHNEILVGPPPATLSGVSDGWITSKIKSRLLVSSEAPGRRTKVVTANGVVYLMGLLTQAEAEATVAQVQKVYGVQKIVKIIEYID</sequence>
<accession>A0ABV4AJA0</accession>
<dbReference type="PANTHER" id="PTHR34606">
    <property type="entry name" value="BON DOMAIN-CONTAINING PROTEIN"/>
    <property type="match status" value="1"/>
</dbReference>